<dbReference type="RefSeq" id="XP_061515928.1">
    <property type="nucleotide sequence ID" value="XM_061659944.1"/>
</dbReference>
<dbReference type="CTD" id="39325"/>
<dbReference type="RefSeq" id="XP_061515932.1">
    <property type="nucleotide sequence ID" value="XM_061659948.1"/>
</dbReference>
<dbReference type="Pfam" id="PF00057">
    <property type="entry name" value="Ldl_recept_a"/>
    <property type="match status" value="1"/>
</dbReference>
<dbReference type="InterPro" id="IPR042333">
    <property type="entry name" value="LRAD2/Mig-13-like"/>
</dbReference>
<dbReference type="SUPFAM" id="SSF49854">
    <property type="entry name" value="Spermadhesin, CUB domain"/>
    <property type="match status" value="1"/>
</dbReference>
<keyword evidence="4" id="KW-0812">Transmembrane</keyword>
<evidence type="ECO:0000256" key="4">
    <source>
        <dbReference type="SAM" id="Phobius"/>
    </source>
</evidence>
<dbReference type="CDD" id="cd00112">
    <property type="entry name" value="LDLa"/>
    <property type="match status" value="1"/>
</dbReference>
<dbReference type="RefSeq" id="XP_061515931.1">
    <property type="nucleotide sequence ID" value="XM_061659947.1"/>
</dbReference>
<dbReference type="Gene3D" id="4.10.400.10">
    <property type="entry name" value="Low-density Lipoprotein Receptor"/>
    <property type="match status" value="1"/>
</dbReference>
<protein>
    <recommendedName>
        <fullName evidence="7">CUB domain-containing protein</fullName>
    </recommendedName>
</protein>
<feature type="transmembrane region" description="Helical" evidence="4">
    <location>
        <begin position="243"/>
        <end position="269"/>
    </location>
</feature>
<dbReference type="InterPro" id="IPR002172">
    <property type="entry name" value="LDrepeatLR_classA_rpt"/>
</dbReference>
<proteinExistence type="predicted"/>
<dbReference type="PANTHER" id="PTHR24652:SF69">
    <property type="entry name" value="CUB DOMAIN-CONTAINING PROTEIN"/>
    <property type="match status" value="1"/>
</dbReference>
<dbReference type="RefSeq" id="XP_061515924.1">
    <property type="nucleotide sequence ID" value="XM_061659940.1"/>
</dbReference>
<reference evidence="5 6" key="1">
    <citation type="journal article" date="2002" name="Science">
        <title>The genome sequence of the malaria mosquito Anopheles gambiae.</title>
        <authorList>
            <person name="Holt R.A."/>
            <person name="Subramanian G.M."/>
            <person name="Halpern A."/>
            <person name="Sutton G.G."/>
            <person name="Charlab R."/>
            <person name="Nusskern D.R."/>
            <person name="Wincker P."/>
            <person name="Clark A.G."/>
            <person name="Ribeiro J.M."/>
            <person name="Wides R."/>
            <person name="Salzberg S.L."/>
            <person name="Loftus B."/>
            <person name="Yandell M."/>
            <person name="Majoros W.H."/>
            <person name="Rusch D.B."/>
            <person name="Lai Z."/>
            <person name="Kraft C.L."/>
            <person name="Abril J.F."/>
            <person name="Anthouard V."/>
            <person name="Arensburger P."/>
            <person name="Atkinson P.W."/>
            <person name="Baden H."/>
            <person name="de Berardinis V."/>
            <person name="Baldwin D."/>
            <person name="Benes V."/>
            <person name="Biedler J."/>
            <person name="Blass C."/>
            <person name="Bolanos R."/>
            <person name="Boscus D."/>
            <person name="Barnstead M."/>
            <person name="Cai S."/>
            <person name="Center A."/>
            <person name="Chaturverdi K."/>
            <person name="Christophides G.K."/>
            <person name="Chrystal M.A."/>
            <person name="Clamp M."/>
            <person name="Cravchik A."/>
            <person name="Curwen V."/>
            <person name="Dana A."/>
            <person name="Delcher A."/>
            <person name="Dew I."/>
            <person name="Evans C.A."/>
            <person name="Flanigan M."/>
            <person name="Grundschober-Freimoser A."/>
            <person name="Friedli L."/>
            <person name="Gu Z."/>
            <person name="Guan P."/>
            <person name="Guigo R."/>
            <person name="Hillenmeyer M.E."/>
            <person name="Hladun S.L."/>
            <person name="Hogan J.R."/>
            <person name="Hong Y.S."/>
            <person name="Hoover J."/>
            <person name="Jaillon O."/>
            <person name="Ke Z."/>
            <person name="Kodira C."/>
            <person name="Kokoza E."/>
            <person name="Koutsos A."/>
            <person name="Letunic I."/>
            <person name="Levitsky A."/>
            <person name="Liang Y."/>
            <person name="Lin J.J."/>
            <person name="Lobo N.F."/>
            <person name="Lopez J.R."/>
            <person name="Malek J.A."/>
            <person name="McIntosh T.C."/>
            <person name="Meister S."/>
            <person name="Miller J."/>
            <person name="Mobarry C."/>
            <person name="Mongin E."/>
            <person name="Murphy S.D."/>
            <person name="O'Brochta D.A."/>
            <person name="Pfannkoch C."/>
            <person name="Qi R."/>
            <person name="Regier M.A."/>
            <person name="Remington K."/>
            <person name="Shao H."/>
            <person name="Sharakhova M.V."/>
            <person name="Sitter C.D."/>
            <person name="Shetty J."/>
            <person name="Smith T.J."/>
            <person name="Strong R."/>
            <person name="Sun J."/>
            <person name="Thomasova D."/>
            <person name="Ton L.Q."/>
            <person name="Topalis P."/>
            <person name="Tu Z."/>
            <person name="Unger M.F."/>
            <person name="Walenz B."/>
            <person name="Wang A."/>
            <person name="Wang J."/>
            <person name="Wang M."/>
            <person name="Wang X."/>
            <person name="Woodford K.J."/>
            <person name="Wortman J.R."/>
            <person name="Wu M."/>
            <person name="Yao A."/>
            <person name="Zdobnov E.M."/>
            <person name="Zhang H."/>
            <person name="Zhao Q."/>
            <person name="Zhao S."/>
            <person name="Zhu S.C."/>
            <person name="Zhimulev I."/>
            <person name="Coluzzi M."/>
            <person name="della Torre A."/>
            <person name="Roth C.W."/>
            <person name="Louis C."/>
            <person name="Kalush F."/>
            <person name="Mural R.J."/>
            <person name="Myers E.W."/>
            <person name="Adams M.D."/>
            <person name="Smith H.O."/>
            <person name="Broder S."/>
            <person name="Gardner M.J."/>
            <person name="Fraser C.M."/>
            <person name="Birney E."/>
            <person name="Bork P."/>
            <person name="Brey P.T."/>
            <person name="Venter J.C."/>
            <person name="Weissenbach J."/>
            <person name="Kafatos F.C."/>
            <person name="Collins F.H."/>
            <person name="Hoffman S.L."/>
        </authorList>
    </citation>
    <scope>NUCLEOTIDE SEQUENCE [LARGE SCALE GENOMIC DNA]</scope>
    <source>
        <strain evidence="5 6">PEST</strain>
    </source>
</reference>
<feature type="compositionally biased region" description="Polar residues" evidence="3">
    <location>
        <begin position="294"/>
        <end position="311"/>
    </location>
</feature>
<dbReference type="SUPFAM" id="SSF57424">
    <property type="entry name" value="LDL receptor-like module"/>
    <property type="match status" value="1"/>
</dbReference>
<dbReference type="EMBL" id="AAAB01008986">
    <property type="status" value="NOT_ANNOTATED_CDS"/>
    <property type="molecule type" value="Genomic_DNA"/>
</dbReference>
<name>A0A453YYE7_ANOGA</name>
<evidence type="ECO:0000313" key="6">
    <source>
        <dbReference type="Proteomes" id="UP000007062"/>
    </source>
</evidence>
<evidence type="ECO:0000256" key="3">
    <source>
        <dbReference type="SAM" id="MobiDB-lite"/>
    </source>
</evidence>
<dbReference type="RefSeq" id="XP_061515927.1">
    <property type="nucleotide sequence ID" value="XM_061659943.1"/>
</dbReference>
<comment type="caution">
    <text evidence="2">Lacks conserved residue(s) required for the propagation of feature annotation.</text>
</comment>
<dbReference type="InterPro" id="IPR035914">
    <property type="entry name" value="Sperma_CUB_dom_sf"/>
</dbReference>
<dbReference type="PROSITE" id="PS01209">
    <property type="entry name" value="LDLRA_1"/>
    <property type="match status" value="1"/>
</dbReference>
<dbReference type="VEuPathDB" id="VectorBase:AGAMI1_001729"/>
<dbReference type="RefSeq" id="XP_061515934.1">
    <property type="nucleotide sequence ID" value="XM_061659950.1"/>
</dbReference>
<dbReference type="InterPro" id="IPR036055">
    <property type="entry name" value="LDL_receptor-like_sf"/>
</dbReference>
<dbReference type="RefSeq" id="XP_061515923.1">
    <property type="nucleotide sequence ID" value="XM_061659939.1"/>
</dbReference>
<dbReference type="RefSeq" id="XP_061515925.1">
    <property type="nucleotide sequence ID" value="XM_061659941.1"/>
</dbReference>
<dbReference type="InParanoid" id="A0A453YYE7"/>
<dbReference type="InterPro" id="IPR023415">
    <property type="entry name" value="LDLR_class-A_CS"/>
</dbReference>
<feature type="region of interest" description="Disordered" evidence="3">
    <location>
        <begin position="1"/>
        <end position="28"/>
    </location>
</feature>
<feature type="compositionally biased region" description="Basic and acidic residues" evidence="3">
    <location>
        <begin position="354"/>
        <end position="363"/>
    </location>
</feature>
<evidence type="ECO:0000256" key="2">
    <source>
        <dbReference type="PROSITE-ProRule" id="PRU00124"/>
    </source>
</evidence>
<dbReference type="RefSeq" id="XP_061515930.1">
    <property type="nucleotide sequence ID" value="XM_061659946.1"/>
</dbReference>
<keyword evidence="6" id="KW-1185">Reference proteome</keyword>
<dbReference type="Gene3D" id="2.60.120.290">
    <property type="entry name" value="Spermadhesin, CUB domain"/>
    <property type="match status" value="1"/>
</dbReference>
<dbReference type="VEuPathDB" id="VectorBase:AGAP012280"/>
<keyword evidence="4" id="KW-1133">Transmembrane helix</keyword>
<dbReference type="EnsemblMetazoa" id="AGAP012280-RC">
    <property type="protein sequence ID" value="AGAP012280-PC"/>
    <property type="gene ID" value="AGAP012280"/>
</dbReference>
<dbReference type="FunCoup" id="A0A453YYE7">
    <property type="interactions" value="148"/>
</dbReference>
<dbReference type="RefSeq" id="XP_061515926.1">
    <property type="nucleotide sequence ID" value="XM_061659942.1"/>
</dbReference>
<dbReference type="SMART" id="SM00192">
    <property type="entry name" value="LDLa"/>
    <property type="match status" value="1"/>
</dbReference>
<evidence type="ECO:0008006" key="7">
    <source>
        <dbReference type="Google" id="ProtNLM"/>
    </source>
</evidence>
<reference evidence="5" key="3">
    <citation type="submission" date="2020-05" db="UniProtKB">
        <authorList>
            <consortium name="EnsemblMetazoa"/>
        </authorList>
    </citation>
    <scope>IDENTIFICATION</scope>
    <source>
        <strain evidence="5">PEST</strain>
    </source>
</reference>
<dbReference type="AlphaFoldDB" id="A0A453YYE7"/>
<feature type="transmembrane region" description="Helical" evidence="4">
    <location>
        <begin position="35"/>
        <end position="56"/>
    </location>
</feature>
<evidence type="ECO:0000256" key="1">
    <source>
        <dbReference type="ARBA" id="ARBA00023157"/>
    </source>
</evidence>
<reference evidence="5 6" key="2">
    <citation type="journal article" date="2004" name="Trends Parasitol.">
        <title>The Anopheles gambiae genome: an update.</title>
        <authorList>
            <person name="Mongin E."/>
            <person name="Louis C."/>
            <person name="Holt R.A."/>
            <person name="Birney E."/>
            <person name="Collins F.H."/>
        </authorList>
    </citation>
    <scope>NUCLEOTIDE SEQUENCE [LARGE SCALE GENOMIC DNA]</scope>
    <source>
        <strain evidence="5 6">PEST</strain>
    </source>
</reference>
<sequence length="386" mass="42610">MAATSEVTSCGPGRPPPRERTGSSSRRGKLCQSRWMQLGTVWVTLLLVLLTVGHLGSVHGEKTKTYYMESICKNHFLQLLYRKIDGATLLSRNERNLNCVVTFQTHSILQRFMLRFDMLQLDCNDHLYVYDGAHAVGTHKADLTCKDTKQSVGALFTKTNFLTFKYVTDNWGTETNGFKMVITSVKDSKLNCADFRCKVPDFCIHQDLMCDGVSHCADGSDEAVGSLCPGPDRYINTIFGIDLTWVILIGVSSLIVCGCIIGITICVYVRNARNTPNQLNSSIQLNQMIESNGSSKHLQGTLPRETTTIPASGNLHHPAGPLGLSGWSSKTAQGVILKKGVNSVPKQQANKQQCEQHEQHVEESETTSTVCSRRETESNSTKNCSN</sequence>
<dbReference type="PROSITE" id="PS50068">
    <property type="entry name" value="LDLRA_2"/>
    <property type="match status" value="1"/>
</dbReference>
<dbReference type="KEGG" id="aga:1280408"/>
<dbReference type="GeneID" id="1280408"/>
<dbReference type="PANTHER" id="PTHR24652">
    <property type="entry name" value="LOW-DENSITY LIPOPROTEIN RECEPTOR CLASS A DOMAIN-CONTAINING PROTEIN 2"/>
    <property type="match status" value="1"/>
</dbReference>
<feature type="region of interest" description="Disordered" evidence="3">
    <location>
        <begin position="347"/>
        <end position="386"/>
    </location>
</feature>
<feature type="region of interest" description="Disordered" evidence="3">
    <location>
        <begin position="294"/>
        <end position="315"/>
    </location>
</feature>
<organism evidence="5 6">
    <name type="scientific">Anopheles gambiae</name>
    <name type="common">African malaria mosquito</name>
    <dbReference type="NCBI Taxonomy" id="7165"/>
    <lineage>
        <taxon>Eukaryota</taxon>
        <taxon>Metazoa</taxon>
        <taxon>Ecdysozoa</taxon>
        <taxon>Arthropoda</taxon>
        <taxon>Hexapoda</taxon>
        <taxon>Insecta</taxon>
        <taxon>Pterygota</taxon>
        <taxon>Neoptera</taxon>
        <taxon>Endopterygota</taxon>
        <taxon>Diptera</taxon>
        <taxon>Nematocera</taxon>
        <taxon>Culicoidea</taxon>
        <taxon>Culicidae</taxon>
        <taxon>Anophelinae</taxon>
        <taxon>Anopheles</taxon>
    </lineage>
</organism>
<dbReference type="RefSeq" id="XP_061515933.1">
    <property type="nucleotide sequence ID" value="XM_061659949.1"/>
</dbReference>
<dbReference type="Proteomes" id="UP000007062">
    <property type="component" value="Chromosome 3L"/>
</dbReference>
<evidence type="ECO:0000313" key="5">
    <source>
        <dbReference type="EnsemblMetazoa" id="AGAP012280-PC"/>
    </source>
</evidence>
<keyword evidence="4" id="KW-0472">Membrane</keyword>
<keyword evidence="1" id="KW-1015">Disulfide bond</keyword>
<accession>A0A453YYE7</accession>